<dbReference type="EMBL" id="SMFK01000004">
    <property type="protein sequence ID" value="TDD97437.1"/>
    <property type="molecule type" value="Genomic_DNA"/>
</dbReference>
<dbReference type="RefSeq" id="WP_132004488.1">
    <property type="nucleotide sequence ID" value="NZ_SMFK01000004.1"/>
</dbReference>
<comment type="subunit">
    <text evidence="3">Homotrimer.</text>
</comment>
<keyword evidence="7" id="KW-1185">Reference proteome</keyword>
<dbReference type="AlphaFoldDB" id="A0A4V2YZJ4"/>
<dbReference type="InterPro" id="IPR000887">
    <property type="entry name" value="Aldlse_KDPG_KHG"/>
</dbReference>
<dbReference type="CDD" id="cd00452">
    <property type="entry name" value="KDPG_aldolase"/>
    <property type="match status" value="1"/>
</dbReference>
<evidence type="ECO:0000256" key="2">
    <source>
        <dbReference type="ARBA" id="ARBA00006906"/>
    </source>
</evidence>
<evidence type="ECO:0000256" key="4">
    <source>
        <dbReference type="ARBA" id="ARBA00023239"/>
    </source>
</evidence>
<sequence>MDRKKKTLNQIVEQGILPLFFHEDADESLQIMKALYNSGIRVLEYSNRSETALDNFLQLRKFADKELPGLLLGAGTIRNKIEATEFINLGADFIASPGVIKAIAKLANLNDLLWVPACLTATEFIRADNLGAQLVKLYPGSLLGPTYLTAMKEIFPNLLFMPTGGVEVREENLDSWFKSGASALVLGGDLITKDLMERNDYLGIESLTKQTLDIVNRIKRR</sequence>
<accession>A0A4V2YZJ4</accession>
<gene>
    <name evidence="6" type="ORF">E0F76_09020</name>
</gene>
<dbReference type="PANTHER" id="PTHR30246:SF1">
    <property type="entry name" value="2-DEHYDRO-3-DEOXY-6-PHOSPHOGALACTONATE ALDOLASE-RELATED"/>
    <property type="match status" value="1"/>
</dbReference>
<name>A0A4V2YZJ4_9FLAO</name>
<organism evidence="6 7">
    <name type="scientific">Flavobacterium cellulosilyticum</name>
    <dbReference type="NCBI Taxonomy" id="2541731"/>
    <lineage>
        <taxon>Bacteria</taxon>
        <taxon>Pseudomonadati</taxon>
        <taxon>Bacteroidota</taxon>
        <taxon>Flavobacteriia</taxon>
        <taxon>Flavobacteriales</taxon>
        <taxon>Flavobacteriaceae</taxon>
        <taxon>Flavobacterium</taxon>
    </lineage>
</organism>
<dbReference type="Pfam" id="PF01081">
    <property type="entry name" value="Aldolase"/>
    <property type="match status" value="1"/>
</dbReference>
<dbReference type="GO" id="GO:0016829">
    <property type="term" value="F:lyase activity"/>
    <property type="evidence" value="ECO:0007669"/>
    <property type="project" value="UniProtKB-KW"/>
</dbReference>
<evidence type="ECO:0000256" key="5">
    <source>
        <dbReference type="ARBA" id="ARBA00023277"/>
    </source>
</evidence>
<proteinExistence type="inferred from homology"/>
<dbReference type="OrthoDB" id="9802667at2"/>
<comment type="similarity">
    <text evidence="2">Belongs to the KHG/KDPG aldolase family.</text>
</comment>
<comment type="pathway">
    <text evidence="1">Carbohydrate acid metabolism.</text>
</comment>
<evidence type="ECO:0000256" key="3">
    <source>
        <dbReference type="ARBA" id="ARBA00011233"/>
    </source>
</evidence>
<evidence type="ECO:0000256" key="1">
    <source>
        <dbReference type="ARBA" id="ARBA00004761"/>
    </source>
</evidence>
<dbReference type="InterPro" id="IPR013785">
    <property type="entry name" value="Aldolase_TIM"/>
</dbReference>
<dbReference type="Gene3D" id="3.20.20.70">
    <property type="entry name" value="Aldolase class I"/>
    <property type="match status" value="1"/>
</dbReference>
<keyword evidence="5" id="KW-0119">Carbohydrate metabolism</keyword>
<dbReference type="Proteomes" id="UP000295479">
    <property type="component" value="Unassembled WGS sequence"/>
</dbReference>
<protein>
    <submittedName>
        <fullName evidence="6">Bifunctional 4-hydroxy-2-oxoglutarate aldolase/2-dehydro-3-deoxy-phosphogluconate aldolase</fullName>
    </submittedName>
</protein>
<dbReference type="SUPFAM" id="SSF51569">
    <property type="entry name" value="Aldolase"/>
    <property type="match status" value="1"/>
</dbReference>
<keyword evidence="4" id="KW-0456">Lyase</keyword>
<evidence type="ECO:0000313" key="7">
    <source>
        <dbReference type="Proteomes" id="UP000295479"/>
    </source>
</evidence>
<reference evidence="6 7" key="1">
    <citation type="submission" date="2019-03" db="EMBL/GenBank/DDBJ databases">
        <title>Flavobacterium AR-3-4 sp. nov. isolated from arctic soil.</title>
        <authorList>
            <person name="Chaudhary D.K."/>
        </authorList>
    </citation>
    <scope>NUCLEOTIDE SEQUENCE [LARGE SCALE GENOMIC DNA]</scope>
    <source>
        <strain evidence="6 7">AR-3-4</strain>
    </source>
</reference>
<comment type="caution">
    <text evidence="6">The sequence shown here is derived from an EMBL/GenBank/DDBJ whole genome shotgun (WGS) entry which is preliminary data.</text>
</comment>
<evidence type="ECO:0000313" key="6">
    <source>
        <dbReference type="EMBL" id="TDD97437.1"/>
    </source>
</evidence>
<dbReference type="PANTHER" id="PTHR30246">
    <property type="entry name" value="2-KETO-3-DEOXY-6-PHOSPHOGLUCONATE ALDOLASE"/>
    <property type="match status" value="1"/>
</dbReference>